<protein>
    <submittedName>
        <fullName evidence="1">Uncharacterized protein</fullName>
    </submittedName>
</protein>
<dbReference type="AlphaFoldDB" id="A0A7Z7NIH2"/>
<comment type="caution">
    <text evidence="1">The sequence shown here is derived from an EMBL/GenBank/DDBJ whole genome shotgun (WGS) entry which is preliminary data.</text>
</comment>
<name>A0A7Z7NIH2_XANCH</name>
<gene>
    <name evidence="1" type="ORF">XFF6991_430089</name>
</gene>
<organism evidence="1 2">
    <name type="scientific">Xanthomonas campestris pv. phaseoli</name>
    <dbReference type="NCBI Taxonomy" id="317013"/>
    <lineage>
        <taxon>Bacteria</taxon>
        <taxon>Pseudomonadati</taxon>
        <taxon>Pseudomonadota</taxon>
        <taxon>Gammaproteobacteria</taxon>
        <taxon>Lysobacterales</taxon>
        <taxon>Lysobacteraceae</taxon>
        <taxon>Xanthomonas</taxon>
    </lineage>
</organism>
<evidence type="ECO:0000313" key="2">
    <source>
        <dbReference type="Proteomes" id="UP000234345"/>
    </source>
</evidence>
<proteinExistence type="predicted"/>
<sequence length="55" mass="6162">MRARGLCLRLLVKSLSPNWLLRQNPIEGGGMPKPMLGEARCLSEFISYLMGPTRC</sequence>
<dbReference type="EMBL" id="OCZC01000070">
    <property type="protein sequence ID" value="SOO25265.1"/>
    <property type="molecule type" value="Genomic_DNA"/>
</dbReference>
<evidence type="ECO:0000313" key="1">
    <source>
        <dbReference type="EMBL" id="SOO25265.1"/>
    </source>
</evidence>
<accession>A0A7Z7NIH2</accession>
<dbReference type="Proteomes" id="UP000234345">
    <property type="component" value="Unassembled WGS sequence"/>
</dbReference>
<reference evidence="1 2" key="1">
    <citation type="submission" date="2017-10" db="EMBL/GenBank/DDBJ databases">
        <authorList>
            <person name="Regsiter A."/>
            <person name="William W."/>
        </authorList>
    </citation>
    <scope>NUCLEOTIDE SEQUENCE [LARGE SCALE GENOMIC DNA]</scope>
    <source>
        <strain evidence="1 2">CFBP6991</strain>
    </source>
</reference>